<dbReference type="EMBL" id="CP006935">
    <property type="protein sequence ID" value="AHC40437.1"/>
    <property type="molecule type" value="Genomic_DNA"/>
</dbReference>
<evidence type="ECO:0000313" key="1">
    <source>
        <dbReference type="EMBL" id="AHC40437.1"/>
    </source>
</evidence>
<proteinExistence type="predicted"/>
<organism evidence="1 2">
    <name type="scientific">Mycoplasma ovis str. Michigan</name>
    <dbReference type="NCBI Taxonomy" id="1415773"/>
    <lineage>
        <taxon>Bacteria</taxon>
        <taxon>Bacillati</taxon>
        <taxon>Mycoplasmatota</taxon>
        <taxon>Mollicutes</taxon>
        <taxon>Mycoplasmataceae</taxon>
        <taxon>Mycoplasma</taxon>
    </lineage>
</organism>
<accession>A0ABM5P1T6</accession>
<name>A0ABM5P1T6_9MOLU</name>
<gene>
    <name evidence="1" type="ORF">OVS_03435</name>
</gene>
<dbReference type="Proteomes" id="UP000018745">
    <property type="component" value="Chromosome"/>
</dbReference>
<protein>
    <submittedName>
        <fullName evidence="1">Uncharacterized protein</fullName>
    </submittedName>
</protein>
<reference evidence="1 2" key="1">
    <citation type="journal article" date="2014" name="Genome Announc.">
        <title>Complete Genome Sequence of Mycoplasma ovis Strain Michigan, a Hemoplasma of Sheep with Two Distinct 16S rRNA Genes.</title>
        <authorList>
            <person name="Deshuillers P.L."/>
            <person name="Santos A.P."/>
            <person name="do Nascimento N.C."/>
            <person name="Hampel J.A."/>
            <person name="Bergin I.L."/>
            <person name="Dyson M.C."/>
            <person name="Messick J.B."/>
        </authorList>
    </citation>
    <scope>NUCLEOTIDE SEQUENCE [LARGE SCALE GENOMIC DNA]</scope>
    <source>
        <strain evidence="1 2">Michigan</strain>
    </source>
</reference>
<dbReference type="RefSeq" id="WP_024071446.1">
    <property type="nucleotide sequence ID" value="NC_023062.1"/>
</dbReference>
<keyword evidence="2" id="KW-1185">Reference proteome</keyword>
<sequence length="185" mass="20334">MISQLTFGFCAFSGIFPTPWTKPQQKTTPTSKPAVKVVTPTVTTPTSKPEASTPFTEITELGYEGCDIVFLPKGVPQVLFVCGRRIDETLSPSLFYYDTSAPTTNKSRHILGVTYKSSSSVTITFKKDPKSIPLKYPPYWFNKWKGMGTVSPDTNCSLEPTGSTYTLKCKDKTGKGVEVQKGINL</sequence>
<evidence type="ECO:0000313" key="2">
    <source>
        <dbReference type="Proteomes" id="UP000018745"/>
    </source>
</evidence>